<feature type="repeat" description="ANK" evidence="11">
    <location>
        <begin position="541"/>
        <end position="573"/>
    </location>
</feature>
<comment type="similarity">
    <text evidence="2">Belongs to the potassium channel family. Plant (TC 1.A.1.4) subfamily.</text>
</comment>
<dbReference type="AlphaFoldDB" id="A4S680"/>
<dbReference type="InterPro" id="IPR005821">
    <property type="entry name" value="Ion_trans_dom"/>
</dbReference>
<evidence type="ECO:0000256" key="2">
    <source>
        <dbReference type="ARBA" id="ARBA00007929"/>
    </source>
</evidence>
<evidence type="ECO:0000256" key="11">
    <source>
        <dbReference type="PROSITE-ProRule" id="PRU00023"/>
    </source>
</evidence>
<comment type="subcellular location">
    <subcellularLocation>
        <location evidence="1">Membrane</location>
        <topology evidence="1">Multi-pass membrane protein</topology>
    </subcellularLocation>
</comment>
<evidence type="ECO:0000313" key="16">
    <source>
        <dbReference type="Proteomes" id="UP000001568"/>
    </source>
</evidence>
<dbReference type="GO" id="GO:0005249">
    <property type="term" value="F:voltage-gated potassium channel activity"/>
    <property type="evidence" value="ECO:0007669"/>
    <property type="project" value="InterPro"/>
</dbReference>
<dbReference type="SUPFAM" id="SSF48403">
    <property type="entry name" value="Ankyrin repeat"/>
    <property type="match status" value="1"/>
</dbReference>
<keyword evidence="3" id="KW-0813">Transport</keyword>
<feature type="compositionally biased region" description="Polar residues" evidence="12">
    <location>
        <begin position="635"/>
        <end position="648"/>
    </location>
</feature>
<reference evidence="15 16" key="1">
    <citation type="journal article" date="2007" name="Proc. Natl. Acad. Sci. U.S.A.">
        <title>The tiny eukaryote Ostreococcus provides genomic insights into the paradox of plankton speciation.</title>
        <authorList>
            <person name="Palenik B."/>
            <person name="Grimwood J."/>
            <person name="Aerts A."/>
            <person name="Rouze P."/>
            <person name="Salamov A."/>
            <person name="Putnam N."/>
            <person name="Dupont C."/>
            <person name="Jorgensen R."/>
            <person name="Derelle E."/>
            <person name="Rombauts S."/>
            <person name="Zhou K."/>
            <person name="Otillar R."/>
            <person name="Merchant S.S."/>
            <person name="Podell S."/>
            <person name="Gaasterland T."/>
            <person name="Napoli C."/>
            <person name="Gendler K."/>
            <person name="Manuell A."/>
            <person name="Tai V."/>
            <person name="Vallon O."/>
            <person name="Piganeau G."/>
            <person name="Jancek S."/>
            <person name="Heijde M."/>
            <person name="Jabbari K."/>
            <person name="Bowler C."/>
            <person name="Lohr M."/>
            <person name="Robbens S."/>
            <person name="Werner G."/>
            <person name="Dubchak I."/>
            <person name="Pazour G.J."/>
            <person name="Ren Q."/>
            <person name="Paulsen I."/>
            <person name="Delwiche C."/>
            <person name="Schmutz J."/>
            <person name="Rokhsar D."/>
            <person name="Van de Peer Y."/>
            <person name="Moreau H."/>
            <person name="Grigoriev I.V."/>
        </authorList>
    </citation>
    <scope>NUCLEOTIDE SEQUENCE [LARGE SCALE GENOMIC DNA]</scope>
    <source>
        <strain evidence="15 16">CCE9901</strain>
    </source>
</reference>
<keyword evidence="5" id="KW-0631">Potassium channel</keyword>
<dbReference type="SMART" id="SM00248">
    <property type="entry name" value="ANK"/>
    <property type="match status" value="4"/>
</dbReference>
<evidence type="ECO:0000256" key="1">
    <source>
        <dbReference type="ARBA" id="ARBA00004141"/>
    </source>
</evidence>
<feature type="transmembrane region" description="Helical" evidence="13">
    <location>
        <begin position="66"/>
        <end position="83"/>
    </location>
</feature>
<dbReference type="InterPro" id="IPR003938">
    <property type="entry name" value="K_chnl_volt-dep_EAG/ELK/ERG"/>
</dbReference>
<evidence type="ECO:0000259" key="14">
    <source>
        <dbReference type="PROSITE" id="PS50042"/>
    </source>
</evidence>
<evidence type="ECO:0000256" key="13">
    <source>
        <dbReference type="SAM" id="Phobius"/>
    </source>
</evidence>
<evidence type="ECO:0000313" key="15">
    <source>
        <dbReference type="EMBL" id="ABO99337.1"/>
    </source>
</evidence>
<keyword evidence="7 13" id="KW-1133">Transmembrane helix</keyword>
<dbReference type="InterPro" id="IPR000595">
    <property type="entry name" value="cNMP-bd_dom"/>
</dbReference>
<dbReference type="PROSITE" id="PS50297">
    <property type="entry name" value="ANK_REP_REGION"/>
    <property type="match status" value="3"/>
</dbReference>
<dbReference type="SUPFAM" id="SSF51206">
    <property type="entry name" value="cAMP-binding domain-like"/>
    <property type="match status" value="1"/>
</dbReference>
<dbReference type="InterPro" id="IPR018490">
    <property type="entry name" value="cNMP-bd_dom_sf"/>
</dbReference>
<dbReference type="Gene3D" id="1.10.287.70">
    <property type="match status" value="1"/>
</dbReference>
<evidence type="ECO:0000256" key="9">
    <source>
        <dbReference type="ARBA" id="ARBA00023136"/>
    </source>
</evidence>
<dbReference type="RefSeq" id="XP_001421044.1">
    <property type="nucleotide sequence ID" value="XM_001421007.1"/>
</dbReference>
<dbReference type="InterPro" id="IPR036770">
    <property type="entry name" value="Ankyrin_rpt-contain_sf"/>
</dbReference>
<keyword evidence="6" id="KW-0851">Voltage-gated channel</keyword>
<proteinExistence type="inferred from homology"/>
<dbReference type="SMART" id="SM00100">
    <property type="entry name" value="cNMP"/>
    <property type="match status" value="1"/>
</dbReference>
<keyword evidence="16" id="KW-1185">Reference proteome</keyword>
<dbReference type="Pfam" id="PF00027">
    <property type="entry name" value="cNMP_binding"/>
    <property type="match status" value="1"/>
</dbReference>
<dbReference type="STRING" id="436017.A4S680"/>
<keyword evidence="10" id="KW-0407">Ion channel</keyword>
<dbReference type="EMBL" id="CP000593">
    <property type="protein sequence ID" value="ABO99337.1"/>
    <property type="molecule type" value="Genomic_DNA"/>
</dbReference>
<dbReference type="PANTHER" id="PTHR45743">
    <property type="entry name" value="POTASSIUM CHANNEL AKT1"/>
    <property type="match status" value="1"/>
</dbReference>
<keyword evidence="4 13" id="KW-0812">Transmembrane</keyword>
<dbReference type="PROSITE" id="PS50088">
    <property type="entry name" value="ANK_REPEAT"/>
    <property type="match status" value="4"/>
</dbReference>
<feature type="repeat" description="ANK" evidence="11">
    <location>
        <begin position="477"/>
        <end position="509"/>
    </location>
</feature>
<feature type="repeat" description="ANK" evidence="11">
    <location>
        <begin position="574"/>
        <end position="606"/>
    </location>
</feature>
<evidence type="ECO:0000256" key="8">
    <source>
        <dbReference type="ARBA" id="ARBA00023065"/>
    </source>
</evidence>
<dbReference type="InterPro" id="IPR014710">
    <property type="entry name" value="RmlC-like_jellyroll"/>
</dbReference>
<dbReference type="GO" id="GO:0034702">
    <property type="term" value="C:monoatomic ion channel complex"/>
    <property type="evidence" value="ECO:0007669"/>
    <property type="project" value="UniProtKB-KW"/>
</dbReference>
<name>A4S680_OSTLU</name>
<evidence type="ECO:0000256" key="7">
    <source>
        <dbReference type="ARBA" id="ARBA00022989"/>
    </source>
</evidence>
<evidence type="ECO:0000256" key="5">
    <source>
        <dbReference type="ARBA" id="ARBA00022826"/>
    </source>
</evidence>
<keyword evidence="5" id="KW-0630">Potassium</keyword>
<dbReference type="PROSITE" id="PS50042">
    <property type="entry name" value="CNMP_BINDING_3"/>
    <property type="match status" value="1"/>
</dbReference>
<dbReference type="Gene3D" id="1.10.287.630">
    <property type="entry name" value="Helix hairpin bin"/>
    <property type="match status" value="1"/>
</dbReference>
<feature type="transmembrane region" description="Helical" evidence="13">
    <location>
        <begin position="104"/>
        <end position="127"/>
    </location>
</feature>
<protein>
    <submittedName>
        <fullName evidence="15">VIC family transporter: inwardly rectifying potassium ion channel</fullName>
    </submittedName>
</protein>
<keyword evidence="5" id="KW-0633">Potassium transport</keyword>
<feature type="region of interest" description="Disordered" evidence="12">
    <location>
        <begin position="629"/>
        <end position="648"/>
    </location>
</feature>
<gene>
    <name evidence="15" type="ORF">OSTLU_41686</name>
</gene>
<evidence type="ECO:0000256" key="12">
    <source>
        <dbReference type="SAM" id="MobiDB-lite"/>
    </source>
</evidence>
<accession>A4S680</accession>
<dbReference type="Proteomes" id="UP000001568">
    <property type="component" value="Chromosome 13"/>
</dbReference>
<dbReference type="InterPro" id="IPR002110">
    <property type="entry name" value="Ankyrin_rpt"/>
</dbReference>
<dbReference type="HOGENOM" id="CLU_369840_0_0_1"/>
<dbReference type="PRINTS" id="PR01463">
    <property type="entry name" value="EAGCHANLFMLY"/>
</dbReference>
<dbReference type="OMA" id="ASHWSAC"/>
<sequence>MEICFDIIFIADIAINFYRPIEKYGKLIWDKHAIAMKYLGGWFVIDLLASLPIDLMFAGATTPGTVAARVLAALGMLRLLRLYRIRRMMSELEGNPNLPYLGFVALKFALLIALASHWSACFLYYLARWQKFDENTWVYAYDPDLPSRTFSDKYTTSLYWATVTLTTVGYGDISPVSNLERAFSMIIMILNMGVTAYILGNVTQIVTKDDSTIMDFRDHIASLQRFMRRNDIPRAVREKINAHMQLEYDMRCRDDEAVLNFCPPTIQSELRHAIYQHYINRCGIFSNASAVFIQYFLECITVEYYHPGTLLTSKGLDATAMYYVCLGKVDIVSEKYVREPTLSNKINTILPGEWLNIAAVLCRRTCFHTSIVTSTCKVLVVSSSKLDNVLARFPRDVKQILRTLKEKYLLELSAMGPRAEDGFELYTNFVQALDQKSTDLYESELHELNVAAVTGDTTALDMALADEPRNAHLTDSAGRTLLMVAVENKQNNVVKLLLKWGADPNAMSKAGYSPLSRAVSVGSLPLVKILVTAGGLYHSPDDQTVLHSAISQDQVQRIKLLIVAGVNLSSQDYQGSTALHVAARLGMPTILRILFDAGIEDNLLDKDGRSAEDVANISGNPGCAKVIRERKQLRSTRSGVPSHTPMSP</sequence>
<keyword evidence="8" id="KW-0406">Ion transport</keyword>
<feature type="domain" description="Cyclic nucleotide-binding" evidence="14">
    <location>
        <begin position="284"/>
        <end position="407"/>
    </location>
</feature>
<dbReference type="InterPro" id="IPR045319">
    <property type="entry name" value="KAT/AKT"/>
</dbReference>
<evidence type="ECO:0000256" key="10">
    <source>
        <dbReference type="ARBA" id="ARBA00023303"/>
    </source>
</evidence>
<dbReference type="SUPFAM" id="SSF81324">
    <property type="entry name" value="Voltage-gated potassium channels"/>
    <property type="match status" value="1"/>
</dbReference>
<dbReference type="Pfam" id="PF00023">
    <property type="entry name" value="Ank"/>
    <property type="match status" value="1"/>
</dbReference>
<feature type="repeat" description="ANK" evidence="11">
    <location>
        <begin position="510"/>
        <end position="542"/>
    </location>
</feature>
<keyword evidence="9 13" id="KW-0472">Membrane</keyword>
<keyword evidence="11" id="KW-0040">ANK repeat</keyword>
<dbReference type="eggNOG" id="KOG0498">
    <property type="taxonomic scope" value="Eukaryota"/>
</dbReference>
<dbReference type="Gramene" id="ABO99337">
    <property type="protein sequence ID" value="ABO99337"/>
    <property type="gene ID" value="OSTLU_41686"/>
</dbReference>
<evidence type="ECO:0000256" key="3">
    <source>
        <dbReference type="ARBA" id="ARBA00022448"/>
    </source>
</evidence>
<dbReference type="KEGG" id="olu:OSTLU_41686"/>
<dbReference type="Pfam" id="PF12796">
    <property type="entry name" value="Ank_2"/>
    <property type="match status" value="1"/>
</dbReference>
<dbReference type="Gene3D" id="1.25.40.20">
    <property type="entry name" value="Ankyrin repeat-containing domain"/>
    <property type="match status" value="1"/>
</dbReference>
<organism evidence="15 16">
    <name type="scientific">Ostreococcus lucimarinus (strain CCE9901)</name>
    <dbReference type="NCBI Taxonomy" id="436017"/>
    <lineage>
        <taxon>Eukaryota</taxon>
        <taxon>Viridiplantae</taxon>
        <taxon>Chlorophyta</taxon>
        <taxon>Mamiellophyceae</taxon>
        <taxon>Mamiellales</taxon>
        <taxon>Bathycoccaceae</taxon>
        <taxon>Ostreococcus</taxon>
    </lineage>
</organism>
<dbReference type="FunFam" id="1.10.287.70:FF:000123">
    <property type="entry name" value="Potassium channel KAT3"/>
    <property type="match status" value="1"/>
</dbReference>
<dbReference type="Gene3D" id="2.60.120.10">
    <property type="entry name" value="Jelly Rolls"/>
    <property type="match status" value="1"/>
</dbReference>
<dbReference type="CDD" id="cd00038">
    <property type="entry name" value="CAP_ED"/>
    <property type="match status" value="1"/>
</dbReference>
<evidence type="ECO:0000256" key="6">
    <source>
        <dbReference type="ARBA" id="ARBA00022882"/>
    </source>
</evidence>
<dbReference type="GeneID" id="5005106"/>
<dbReference type="Pfam" id="PF00520">
    <property type="entry name" value="Ion_trans"/>
    <property type="match status" value="1"/>
</dbReference>
<evidence type="ECO:0000256" key="4">
    <source>
        <dbReference type="ARBA" id="ARBA00022692"/>
    </source>
</evidence>
<dbReference type="OrthoDB" id="2012993at2759"/>